<dbReference type="PROSITE" id="PS51257">
    <property type="entry name" value="PROKAR_LIPOPROTEIN"/>
    <property type="match status" value="1"/>
</dbReference>
<name>A0A4U1B6M9_9GAMM</name>
<keyword evidence="3" id="KW-1185">Reference proteome</keyword>
<dbReference type="RefSeq" id="WP_136735637.1">
    <property type="nucleotide sequence ID" value="NZ_SWDB01000018.1"/>
</dbReference>
<feature type="chain" id="PRO_5020702392" description="DUF799 domain-containing protein" evidence="1">
    <location>
        <begin position="20"/>
        <end position="218"/>
    </location>
</feature>
<feature type="signal peptide" evidence="1">
    <location>
        <begin position="1"/>
        <end position="19"/>
    </location>
</feature>
<dbReference type="OrthoDB" id="1014694at2"/>
<evidence type="ECO:0000313" key="3">
    <source>
        <dbReference type="Proteomes" id="UP000307999"/>
    </source>
</evidence>
<dbReference type="Pfam" id="PF05643">
    <property type="entry name" value="GNA1162-like"/>
    <property type="match status" value="1"/>
</dbReference>
<comment type="caution">
    <text evidence="2">The sequence shown here is derived from an EMBL/GenBank/DDBJ whole genome shotgun (WGS) entry which is preliminary data.</text>
</comment>
<proteinExistence type="predicted"/>
<evidence type="ECO:0008006" key="4">
    <source>
        <dbReference type="Google" id="ProtNLM"/>
    </source>
</evidence>
<dbReference type="AlphaFoldDB" id="A0A4U1B6M9"/>
<dbReference type="Gene3D" id="3.40.50.10610">
    <property type="entry name" value="ABC-type transport auxiliary lipoprotein component"/>
    <property type="match status" value="1"/>
</dbReference>
<dbReference type="Proteomes" id="UP000307999">
    <property type="component" value="Unassembled WGS sequence"/>
</dbReference>
<evidence type="ECO:0000256" key="1">
    <source>
        <dbReference type="SAM" id="SignalP"/>
    </source>
</evidence>
<organism evidence="2 3">
    <name type="scientific">Thalassotalea mangrovi</name>
    <dbReference type="NCBI Taxonomy" id="2572245"/>
    <lineage>
        <taxon>Bacteria</taxon>
        <taxon>Pseudomonadati</taxon>
        <taxon>Pseudomonadota</taxon>
        <taxon>Gammaproteobacteria</taxon>
        <taxon>Alteromonadales</taxon>
        <taxon>Colwelliaceae</taxon>
        <taxon>Thalassotalea</taxon>
    </lineage>
</organism>
<evidence type="ECO:0000313" key="2">
    <source>
        <dbReference type="EMBL" id="TKB45571.1"/>
    </source>
</evidence>
<gene>
    <name evidence="2" type="ORF">E8M12_08210</name>
</gene>
<dbReference type="EMBL" id="SWDB01000018">
    <property type="protein sequence ID" value="TKB45571.1"/>
    <property type="molecule type" value="Genomic_DNA"/>
</dbReference>
<protein>
    <recommendedName>
        <fullName evidence="4">DUF799 domain-containing protein</fullName>
    </recommendedName>
</protein>
<keyword evidence="1" id="KW-0732">Signal</keyword>
<reference evidence="2 3" key="1">
    <citation type="submission" date="2019-04" db="EMBL/GenBank/DDBJ databases">
        <title>Thalassotalea guangxiensis sp. nov., isolated from sediment of the coastal wetland.</title>
        <authorList>
            <person name="Zheng S."/>
            <person name="Zhang D."/>
        </authorList>
    </citation>
    <scope>NUCLEOTIDE SEQUENCE [LARGE SCALE GENOMIC DNA]</scope>
    <source>
        <strain evidence="2 3">ZS-4</strain>
    </source>
</reference>
<accession>A0A4U1B6M9</accession>
<sequence length="218" mass="23695">MMKKILLLTAVILMTGCQTTTVTKDEAFPNMYKEKPTALLVVPAINETTAADAADLYATTIAKPLAEAGYYVLSVPYTQQFLFREGVVDGKQLEGVPLNKYKETFGADAVLFVTIKSWDTNYYVTGGDVTVAAKFVLKSTQSMDTIWEYDGIVVHNTSGNSGNLVADIIATAITTAMVDYVPVADQVNTRIVTTLPVGKYHQRHNADGKDKNVVVATN</sequence>
<dbReference type="InterPro" id="IPR008517">
    <property type="entry name" value="GNA1162-like"/>
</dbReference>